<reference evidence="7" key="1">
    <citation type="journal article" date="2017" name="Nat. Commun.">
        <title>The asparagus genome sheds light on the origin and evolution of a young Y chromosome.</title>
        <authorList>
            <person name="Harkess A."/>
            <person name="Zhou J."/>
            <person name="Xu C."/>
            <person name="Bowers J.E."/>
            <person name="Van der Hulst R."/>
            <person name="Ayyampalayam S."/>
            <person name="Mercati F."/>
            <person name="Riccardi P."/>
            <person name="McKain M.R."/>
            <person name="Kakrana A."/>
            <person name="Tang H."/>
            <person name="Ray J."/>
            <person name="Groenendijk J."/>
            <person name="Arikit S."/>
            <person name="Mathioni S.M."/>
            <person name="Nakano M."/>
            <person name="Shan H."/>
            <person name="Telgmann-Rauber A."/>
            <person name="Kanno A."/>
            <person name="Yue Z."/>
            <person name="Chen H."/>
            <person name="Li W."/>
            <person name="Chen Y."/>
            <person name="Xu X."/>
            <person name="Zhang Y."/>
            <person name="Luo S."/>
            <person name="Chen H."/>
            <person name="Gao J."/>
            <person name="Mao Z."/>
            <person name="Pires J.C."/>
            <person name="Luo M."/>
            <person name="Kudrna D."/>
            <person name="Wing R.A."/>
            <person name="Meyers B.C."/>
            <person name="Yi K."/>
            <person name="Kong H."/>
            <person name="Lavrijsen P."/>
            <person name="Sunseri F."/>
            <person name="Falavigna A."/>
            <person name="Ye Y."/>
            <person name="Leebens-Mack J.H."/>
            <person name="Chen G."/>
        </authorList>
    </citation>
    <scope>NUCLEOTIDE SEQUENCE [LARGE SCALE GENOMIC DNA]</scope>
    <source>
        <strain evidence="7">cv. DH0086</strain>
    </source>
</reference>
<evidence type="ECO:0000256" key="5">
    <source>
        <dbReference type="SAM" id="Phobius"/>
    </source>
</evidence>
<keyword evidence="4" id="KW-0052">Apoplast</keyword>
<dbReference type="InterPro" id="IPR044859">
    <property type="entry name" value="Allene_oxi_cyc_Dirigent"/>
</dbReference>
<keyword evidence="5" id="KW-1133">Transmembrane helix</keyword>
<dbReference type="AlphaFoldDB" id="A0A5P1EYY6"/>
<sequence length="176" mass="19553">MLAKIIFIIAVIGAILSVILLALFSHPSHVSPQNGHPLAISLYLQKNTHPPNPLHEQQTLHTNKAFIFHHELSEGPHNTSKIIGKAQGLVLPVENFALVAFDIIYLTFDTPEYSGSIGIEATRARRSKREEFVVVGGTGFFAFARGVAVFVRRDNRQSDFDAVHYIKLRLSLPGKF</sequence>
<dbReference type="OMA" id="FHHTLTE"/>
<dbReference type="EMBL" id="CM007384">
    <property type="protein sequence ID" value="ONK71316.1"/>
    <property type="molecule type" value="Genomic_DNA"/>
</dbReference>
<dbReference type="Gene3D" id="2.40.480.10">
    <property type="entry name" value="Allene oxide cyclase-like"/>
    <property type="match status" value="1"/>
</dbReference>
<comment type="similarity">
    <text evidence="1 4">Belongs to the plant dirigent protein family.</text>
</comment>
<gene>
    <name evidence="6" type="ORF">A4U43_C04F7210</name>
</gene>
<protein>
    <recommendedName>
        <fullName evidence="4">Dirigent protein</fullName>
    </recommendedName>
</protein>
<evidence type="ECO:0000313" key="6">
    <source>
        <dbReference type="EMBL" id="ONK71316.1"/>
    </source>
</evidence>
<evidence type="ECO:0000256" key="2">
    <source>
        <dbReference type="ARBA" id="ARBA00011738"/>
    </source>
</evidence>
<dbReference type="GO" id="GO:0009699">
    <property type="term" value="P:phenylpropanoid biosynthetic process"/>
    <property type="evidence" value="ECO:0007669"/>
    <property type="project" value="UniProtKB-ARBA"/>
</dbReference>
<comment type="subunit">
    <text evidence="2 4">Homodimer.</text>
</comment>
<keyword evidence="5" id="KW-0472">Membrane</keyword>
<keyword evidence="5" id="KW-0812">Transmembrane</keyword>
<proteinExistence type="inferred from homology"/>
<keyword evidence="7" id="KW-1185">Reference proteome</keyword>
<dbReference type="PANTHER" id="PTHR21495">
    <property type="entry name" value="NUCLEOPORIN-RELATED"/>
    <property type="match status" value="1"/>
</dbReference>
<evidence type="ECO:0000256" key="1">
    <source>
        <dbReference type="ARBA" id="ARBA00010746"/>
    </source>
</evidence>
<dbReference type="Pfam" id="PF03018">
    <property type="entry name" value="Dirigent"/>
    <property type="match status" value="1"/>
</dbReference>
<name>A0A5P1EYY6_ASPOF</name>
<feature type="transmembrane region" description="Helical" evidence="5">
    <location>
        <begin position="6"/>
        <end position="24"/>
    </location>
</feature>
<dbReference type="Proteomes" id="UP000243459">
    <property type="component" value="Chromosome 4"/>
</dbReference>
<dbReference type="Gramene" id="ONK71316">
    <property type="protein sequence ID" value="ONK71316"/>
    <property type="gene ID" value="A4U43_C04F7210"/>
</dbReference>
<comment type="subcellular location">
    <subcellularLocation>
        <location evidence="4">Secreted</location>
        <location evidence="4">Extracellular space</location>
        <location evidence="4">Apoplast</location>
    </subcellularLocation>
</comment>
<evidence type="ECO:0000256" key="4">
    <source>
        <dbReference type="RuleBase" id="RU363099"/>
    </source>
</evidence>
<dbReference type="InterPro" id="IPR004265">
    <property type="entry name" value="Dirigent"/>
</dbReference>
<feature type="transmembrane region" description="Helical" evidence="5">
    <location>
        <begin position="132"/>
        <end position="151"/>
    </location>
</feature>
<keyword evidence="3 4" id="KW-0964">Secreted</keyword>
<accession>A0A5P1EYY6</accession>
<organism evidence="6 7">
    <name type="scientific">Asparagus officinalis</name>
    <name type="common">Garden asparagus</name>
    <dbReference type="NCBI Taxonomy" id="4686"/>
    <lineage>
        <taxon>Eukaryota</taxon>
        <taxon>Viridiplantae</taxon>
        <taxon>Streptophyta</taxon>
        <taxon>Embryophyta</taxon>
        <taxon>Tracheophyta</taxon>
        <taxon>Spermatophyta</taxon>
        <taxon>Magnoliopsida</taxon>
        <taxon>Liliopsida</taxon>
        <taxon>Asparagales</taxon>
        <taxon>Asparagaceae</taxon>
        <taxon>Asparagoideae</taxon>
        <taxon>Asparagus</taxon>
    </lineage>
</organism>
<evidence type="ECO:0000256" key="3">
    <source>
        <dbReference type="ARBA" id="ARBA00022525"/>
    </source>
</evidence>
<dbReference type="OrthoDB" id="1859279at2759"/>
<dbReference type="GO" id="GO:0048046">
    <property type="term" value="C:apoplast"/>
    <property type="evidence" value="ECO:0007669"/>
    <property type="project" value="UniProtKB-SubCell"/>
</dbReference>
<comment type="function">
    <text evidence="4">Dirigent proteins impart stereoselectivity on the phenoxy radical-coupling reaction, yielding optically active lignans from two molecules of coniferyl alcohol in the biosynthesis of lignans, flavonolignans, and alkaloids and thus plays a central role in plant secondary metabolism.</text>
</comment>
<evidence type="ECO:0000313" key="7">
    <source>
        <dbReference type="Proteomes" id="UP000243459"/>
    </source>
</evidence>